<organism evidence="7 8">
    <name type="scientific">Noviherbaspirillum saxi</name>
    <dbReference type="NCBI Taxonomy" id="2320863"/>
    <lineage>
        <taxon>Bacteria</taxon>
        <taxon>Pseudomonadati</taxon>
        <taxon>Pseudomonadota</taxon>
        <taxon>Betaproteobacteria</taxon>
        <taxon>Burkholderiales</taxon>
        <taxon>Oxalobacteraceae</taxon>
        <taxon>Noviherbaspirillum</taxon>
    </lineage>
</organism>
<evidence type="ECO:0000256" key="3">
    <source>
        <dbReference type="ARBA" id="ARBA00023163"/>
    </source>
</evidence>
<dbReference type="OrthoDB" id="6859868at2"/>
<dbReference type="Proteomes" id="UP000265955">
    <property type="component" value="Unassembled WGS sequence"/>
</dbReference>
<dbReference type="EMBL" id="QYUO01000003">
    <property type="protein sequence ID" value="RJF91711.1"/>
    <property type="molecule type" value="Genomic_DNA"/>
</dbReference>
<dbReference type="InterPro" id="IPR001647">
    <property type="entry name" value="HTH_TetR"/>
</dbReference>
<dbReference type="Gene3D" id="1.10.357.10">
    <property type="entry name" value="Tetracycline Repressor, domain 2"/>
    <property type="match status" value="1"/>
</dbReference>
<keyword evidence="1" id="KW-0805">Transcription regulation</keyword>
<dbReference type="PANTHER" id="PTHR30055:SF234">
    <property type="entry name" value="HTH-TYPE TRANSCRIPTIONAL REGULATOR BETI"/>
    <property type="match status" value="1"/>
</dbReference>
<dbReference type="InterPro" id="IPR011075">
    <property type="entry name" value="TetR_C"/>
</dbReference>
<evidence type="ECO:0000256" key="1">
    <source>
        <dbReference type="ARBA" id="ARBA00023015"/>
    </source>
</evidence>
<dbReference type="Gene3D" id="1.10.10.60">
    <property type="entry name" value="Homeodomain-like"/>
    <property type="match status" value="1"/>
</dbReference>
<dbReference type="InterPro" id="IPR050109">
    <property type="entry name" value="HTH-type_TetR-like_transc_reg"/>
</dbReference>
<reference evidence="8" key="1">
    <citation type="submission" date="2018-09" db="EMBL/GenBank/DDBJ databases">
        <authorList>
            <person name="Zhu H."/>
        </authorList>
    </citation>
    <scope>NUCLEOTIDE SEQUENCE [LARGE SCALE GENOMIC DNA]</scope>
    <source>
        <strain evidence="8">K1R23-30</strain>
    </source>
</reference>
<comment type="caution">
    <text evidence="7">The sequence shown here is derived from an EMBL/GenBank/DDBJ whole genome shotgun (WGS) entry which is preliminary data.</text>
</comment>
<dbReference type="InterPro" id="IPR009057">
    <property type="entry name" value="Homeodomain-like_sf"/>
</dbReference>
<dbReference type="Pfam" id="PF00440">
    <property type="entry name" value="TetR_N"/>
    <property type="match status" value="1"/>
</dbReference>
<feature type="domain" description="HTH tetR-type" evidence="6">
    <location>
        <begin position="19"/>
        <end position="79"/>
    </location>
</feature>
<proteinExistence type="predicted"/>
<feature type="region of interest" description="Disordered" evidence="5">
    <location>
        <begin position="236"/>
        <end position="260"/>
    </location>
</feature>
<sequence length="260" mass="28664">MNTEVTKNKQGQTLGRKGQETRAKLMEAARQLLDTHSPVELTAVSIAAEAGTSPASFYMYFDDTKDILFALSEVAGEDMAAIHAIFDQAWTSDDIEEHARKVIDALNEVWARHRQVLRFRNMEADRGDPRFEELRMNTYVPFIERFAQRILAISPPSATRKRADVYSEATILHAAMERLAATEPSVMEKGLGLKRITNNLARVVKMVVLGGQAVAKVEATAPATKAAAVQTRNEVAPGVVKTKPRSRVERTGTTKTAKAA</sequence>
<dbReference type="Pfam" id="PF19352">
    <property type="entry name" value="TetR_C_38"/>
    <property type="match status" value="1"/>
</dbReference>
<keyword evidence="3" id="KW-0804">Transcription</keyword>
<dbReference type="GO" id="GO:0000976">
    <property type="term" value="F:transcription cis-regulatory region binding"/>
    <property type="evidence" value="ECO:0007669"/>
    <property type="project" value="TreeGrafter"/>
</dbReference>
<dbReference type="PANTHER" id="PTHR30055">
    <property type="entry name" value="HTH-TYPE TRANSCRIPTIONAL REGULATOR RUTR"/>
    <property type="match status" value="1"/>
</dbReference>
<keyword evidence="8" id="KW-1185">Reference proteome</keyword>
<accession>A0A3A3FEC7</accession>
<dbReference type="RefSeq" id="WP_119771609.1">
    <property type="nucleotide sequence ID" value="NZ_QYUO01000003.1"/>
</dbReference>
<dbReference type="GO" id="GO:0003700">
    <property type="term" value="F:DNA-binding transcription factor activity"/>
    <property type="evidence" value="ECO:0007669"/>
    <property type="project" value="TreeGrafter"/>
</dbReference>
<dbReference type="PROSITE" id="PS50977">
    <property type="entry name" value="HTH_TETR_2"/>
    <property type="match status" value="1"/>
</dbReference>
<evidence type="ECO:0000313" key="7">
    <source>
        <dbReference type="EMBL" id="RJF91711.1"/>
    </source>
</evidence>
<evidence type="ECO:0000256" key="2">
    <source>
        <dbReference type="ARBA" id="ARBA00023125"/>
    </source>
</evidence>
<evidence type="ECO:0000259" key="6">
    <source>
        <dbReference type="PROSITE" id="PS50977"/>
    </source>
</evidence>
<dbReference type="AlphaFoldDB" id="A0A3A3FEC7"/>
<feature type="DNA-binding region" description="H-T-H motif" evidence="4">
    <location>
        <begin position="42"/>
        <end position="61"/>
    </location>
</feature>
<protein>
    <submittedName>
        <fullName evidence="7">TetR/AcrR family transcriptional regulator</fullName>
    </submittedName>
</protein>
<name>A0A3A3FEC7_9BURK</name>
<evidence type="ECO:0000313" key="8">
    <source>
        <dbReference type="Proteomes" id="UP000265955"/>
    </source>
</evidence>
<evidence type="ECO:0000256" key="5">
    <source>
        <dbReference type="SAM" id="MobiDB-lite"/>
    </source>
</evidence>
<gene>
    <name evidence="7" type="ORF">D3871_23755</name>
</gene>
<dbReference type="SUPFAM" id="SSF46689">
    <property type="entry name" value="Homeodomain-like"/>
    <property type="match status" value="1"/>
</dbReference>
<keyword evidence="2 4" id="KW-0238">DNA-binding</keyword>
<evidence type="ECO:0000256" key="4">
    <source>
        <dbReference type="PROSITE-ProRule" id="PRU00335"/>
    </source>
</evidence>